<dbReference type="InterPro" id="IPR011545">
    <property type="entry name" value="DEAD/DEAH_box_helicase_dom"/>
</dbReference>
<evidence type="ECO:0000259" key="7">
    <source>
        <dbReference type="PROSITE" id="PS51192"/>
    </source>
</evidence>
<dbReference type="GO" id="GO:0016787">
    <property type="term" value="F:hydrolase activity"/>
    <property type="evidence" value="ECO:0007669"/>
    <property type="project" value="UniProtKB-KW"/>
</dbReference>
<dbReference type="GO" id="GO:0005524">
    <property type="term" value="F:ATP binding"/>
    <property type="evidence" value="ECO:0007669"/>
    <property type="project" value="UniProtKB-KW"/>
</dbReference>
<keyword evidence="10" id="KW-1185">Reference proteome</keyword>
<dbReference type="AlphaFoldDB" id="A0A0D3KSL6"/>
<evidence type="ECO:0000256" key="4">
    <source>
        <dbReference type="ARBA" id="ARBA00022806"/>
    </source>
</evidence>
<dbReference type="HOGENOM" id="CLU_003041_1_5_1"/>
<dbReference type="Pfam" id="PF00271">
    <property type="entry name" value="Helicase_C"/>
    <property type="match status" value="1"/>
</dbReference>
<keyword evidence="5" id="KW-0067">ATP-binding</keyword>
<dbReference type="PROSITE" id="PS51194">
    <property type="entry name" value="HELICASE_CTER"/>
    <property type="match status" value="1"/>
</dbReference>
<feature type="domain" description="Helicase ATP-binding" evidence="7">
    <location>
        <begin position="58"/>
        <end position="234"/>
    </location>
</feature>
<evidence type="ECO:0000256" key="5">
    <source>
        <dbReference type="ARBA" id="ARBA00022840"/>
    </source>
</evidence>
<dbReference type="eggNOG" id="KOG0331">
    <property type="taxonomic scope" value="Eukaryota"/>
</dbReference>
<keyword evidence="4" id="KW-0347">Helicase</keyword>
<evidence type="ECO:0000256" key="1">
    <source>
        <dbReference type="ARBA" id="ARBA00012552"/>
    </source>
</evidence>
<dbReference type="PANTHER" id="PTHR47958">
    <property type="entry name" value="ATP-DEPENDENT RNA HELICASE DBP3"/>
    <property type="match status" value="1"/>
</dbReference>
<dbReference type="RefSeq" id="XP_005791180.1">
    <property type="nucleotide sequence ID" value="XM_005791123.1"/>
</dbReference>
<keyword evidence="2" id="KW-0547">Nucleotide-binding</keyword>
<dbReference type="SMART" id="SM00490">
    <property type="entry name" value="HELICc"/>
    <property type="match status" value="1"/>
</dbReference>
<keyword evidence="3" id="KW-0378">Hydrolase</keyword>
<sequence length="426" mass="44648">MDAAAAAAYCEQNSVALTGRGADAFRPLAGFADSGFGADALAAVAKFERPTPIQAVCWPVIAAGRDVVGVAETGSGKTLAFFLPAVSLLQAAAGKAGGGGAPSVRMLCLEPTRELAMQTEEVCAAAGKACGIASVCIYGGVPKGPQTGALKRGAQVVIATPGRLLDLYQNDGAVDLSRLECEQADRMLDMGFEKDVRTIIGATPASRRTVMFTATWPEAVSTQSCKAPPNPPACSGSTAHTRPRMSLQIPPCLKITYLARTPACLTSPRRSTPPQSMLRSAGLQCVCIQGDMSQAARTASLEQFKSGKVPLLVATDVAARGLDIPLVEVVINYTFPLTIEDYVHRIGRTGRGGRTGHAHTFFTSFDKAHAGALQNILREASQPVPDALTKFGSTVKKKEHKLYGAFGPKEGQPMKAATKIVFGDDD</sequence>
<dbReference type="KEGG" id="ehx:EMIHUDRAFT_70141"/>
<name>A0A0D3KSL6_EMIH1</name>
<evidence type="ECO:0000256" key="2">
    <source>
        <dbReference type="ARBA" id="ARBA00022741"/>
    </source>
</evidence>
<dbReference type="GO" id="GO:0003724">
    <property type="term" value="F:RNA helicase activity"/>
    <property type="evidence" value="ECO:0007669"/>
    <property type="project" value="UniProtKB-EC"/>
</dbReference>
<reference evidence="10" key="1">
    <citation type="journal article" date="2013" name="Nature">
        <title>Pan genome of the phytoplankton Emiliania underpins its global distribution.</title>
        <authorList>
            <person name="Read B.A."/>
            <person name="Kegel J."/>
            <person name="Klute M.J."/>
            <person name="Kuo A."/>
            <person name="Lefebvre S.C."/>
            <person name="Maumus F."/>
            <person name="Mayer C."/>
            <person name="Miller J."/>
            <person name="Monier A."/>
            <person name="Salamov A."/>
            <person name="Young J."/>
            <person name="Aguilar M."/>
            <person name="Claverie J.M."/>
            <person name="Frickenhaus S."/>
            <person name="Gonzalez K."/>
            <person name="Herman E.K."/>
            <person name="Lin Y.C."/>
            <person name="Napier J."/>
            <person name="Ogata H."/>
            <person name="Sarno A.F."/>
            <person name="Shmutz J."/>
            <person name="Schroeder D."/>
            <person name="de Vargas C."/>
            <person name="Verret F."/>
            <person name="von Dassow P."/>
            <person name="Valentin K."/>
            <person name="Van de Peer Y."/>
            <person name="Wheeler G."/>
            <person name="Dacks J.B."/>
            <person name="Delwiche C.F."/>
            <person name="Dyhrman S.T."/>
            <person name="Glockner G."/>
            <person name="John U."/>
            <person name="Richards T."/>
            <person name="Worden A.Z."/>
            <person name="Zhang X."/>
            <person name="Grigoriev I.V."/>
            <person name="Allen A.E."/>
            <person name="Bidle K."/>
            <person name="Borodovsky M."/>
            <person name="Bowler C."/>
            <person name="Brownlee C."/>
            <person name="Cock J.M."/>
            <person name="Elias M."/>
            <person name="Gladyshev V.N."/>
            <person name="Groth M."/>
            <person name="Guda C."/>
            <person name="Hadaegh A."/>
            <person name="Iglesias-Rodriguez M.D."/>
            <person name="Jenkins J."/>
            <person name="Jones B.M."/>
            <person name="Lawson T."/>
            <person name="Leese F."/>
            <person name="Lindquist E."/>
            <person name="Lobanov A."/>
            <person name="Lomsadze A."/>
            <person name="Malik S.B."/>
            <person name="Marsh M.E."/>
            <person name="Mackinder L."/>
            <person name="Mock T."/>
            <person name="Mueller-Roeber B."/>
            <person name="Pagarete A."/>
            <person name="Parker M."/>
            <person name="Probert I."/>
            <person name="Quesneville H."/>
            <person name="Raines C."/>
            <person name="Rensing S.A."/>
            <person name="Riano-Pachon D.M."/>
            <person name="Richier S."/>
            <person name="Rokitta S."/>
            <person name="Shiraiwa Y."/>
            <person name="Soanes D.M."/>
            <person name="van der Giezen M."/>
            <person name="Wahlund T.M."/>
            <person name="Williams B."/>
            <person name="Wilson W."/>
            <person name="Wolfe G."/>
            <person name="Wurch L.L."/>
        </authorList>
    </citation>
    <scope>NUCLEOTIDE SEQUENCE</scope>
</reference>
<organism evidence="9 10">
    <name type="scientific">Emiliania huxleyi (strain CCMP1516)</name>
    <dbReference type="NCBI Taxonomy" id="280463"/>
    <lineage>
        <taxon>Eukaryota</taxon>
        <taxon>Haptista</taxon>
        <taxon>Haptophyta</taxon>
        <taxon>Prymnesiophyceae</taxon>
        <taxon>Isochrysidales</taxon>
        <taxon>Noelaerhabdaceae</taxon>
        <taxon>Emiliania</taxon>
    </lineage>
</organism>
<dbReference type="GeneID" id="17284021"/>
<dbReference type="SUPFAM" id="SSF52540">
    <property type="entry name" value="P-loop containing nucleoside triphosphate hydrolases"/>
    <property type="match status" value="1"/>
</dbReference>
<dbReference type="InterPro" id="IPR014001">
    <property type="entry name" value="Helicase_ATP-bd"/>
</dbReference>
<dbReference type="SMART" id="SM00487">
    <property type="entry name" value="DEXDc"/>
    <property type="match status" value="1"/>
</dbReference>
<dbReference type="InterPro" id="IPR027417">
    <property type="entry name" value="P-loop_NTPase"/>
</dbReference>
<dbReference type="OMA" id="KKTHDMY"/>
<dbReference type="EC" id="3.6.4.13" evidence="1"/>
<reference evidence="9" key="2">
    <citation type="submission" date="2024-10" db="UniProtKB">
        <authorList>
            <consortium name="EnsemblProtists"/>
        </authorList>
    </citation>
    <scope>IDENTIFICATION</scope>
</reference>
<dbReference type="CDD" id="cd00268">
    <property type="entry name" value="DEADc"/>
    <property type="match status" value="1"/>
</dbReference>
<dbReference type="InterPro" id="IPR044742">
    <property type="entry name" value="DEAD/DEAH_RhlB"/>
</dbReference>
<dbReference type="Gene3D" id="3.40.50.300">
    <property type="entry name" value="P-loop containing nucleotide triphosphate hydrolases"/>
    <property type="match status" value="2"/>
</dbReference>
<feature type="region of interest" description="Disordered" evidence="6">
    <location>
        <begin position="222"/>
        <end position="241"/>
    </location>
</feature>
<feature type="domain" description="Helicase C-terminal" evidence="8">
    <location>
        <begin position="248"/>
        <end position="392"/>
    </location>
</feature>
<proteinExistence type="predicted"/>
<dbReference type="CDD" id="cd18787">
    <property type="entry name" value="SF2_C_DEAD"/>
    <property type="match status" value="1"/>
</dbReference>
<dbReference type="STRING" id="2903.R1FST1"/>
<dbReference type="Proteomes" id="UP000013827">
    <property type="component" value="Unassembled WGS sequence"/>
</dbReference>
<evidence type="ECO:0000256" key="3">
    <source>
        <dbReference type="ARBA" id="ARBA00022801"/>
    </source>
</evidence>
<evidence type="ECO:0000313" key="10">
    <source>
        <dbReference type="Proteomes" id="UP000013827"/>
    </source>
</evidence>
<dbReference type="EnsemblProtists" id="EOD38751">
    <property type="protein sequence ID" value="EOD38751"/>
    <property type="gene ID" value="EMIHUDRAFT_70141"/>
</dbReference>
<dbReference type="PaxDb" id="2903-EOD38751"/>
<evidence type="ECO:0000256" key="6">
    <source>
        <dbReference type="SAM" id="MobiDB-lite"/>
    </source>
</evidence>
<protein>
    <recommendedName>
        <fullName evidence="1">RNA helicase</fullName>
        <ecNumber evidence="1">3.6.4.13</ecNumber>
    </recommendedName>
</protein>
<evidence type="ECO:0000313" key="9">
    <source>
        <dbReference type="EnsemblProtists" id="EOD38751"/>
    </source>
</evidence>
<accession>A0A0D3KSL6</accession>
<dbReference type="GO" id="GO:0003676">
    <property type="term" value="F:nucleic acid binding"/>
    <property type="evidence" value="ECO:0007669"/>
    <property type="project" value="InterPro"/>
</dbReference>
<dbReference type="InterPro" id="IPR001650">
    <property type="entry name" value="Helicase_C-like"/>
</dbReference>
<evidence type="ECO:0000259" key="8">
    <source>
        <dbReference type="PROSITE" id="PS51194"/>
    </source>
</evidence>
<dbReference type="PROSITE" id="PS51192">
    <property type="entry name" value="HELICASE_ATP_BIND_1"/>
    <property type="match status" value="1"/>
</dbReference>
<dbReference type="Pfam" id="PF00270">
    <property type="entry name" value="DEAD"/>
    <property type="match status" value="1"/>
</dbReference>